<feature type="compositionally biased region" description="Gly residues" evidence="1">
    <location>
        <begin position="147"/>
        <end position="157"/>
    </location>
</feature>
<keyword evidence="3" id="KW-1185">Reference proteome</keyword>
<proteinExistence type="predicted"/>
<dbReference type="Proteomes" id="UP000645828">
    <property type="component" value="Unassembled WGS sequence"/>
</dbReference>
<feature type="region of interest" description="Disordered" evidence="1">
    <location>
        <begin position="119"/>
        <end position="201"/>
    </location>
</feature>
<evidence type="ECO:0000313" key="2">
    <source>
        <dbReference type="EMBL" id="CAD7671911.1"/>
    </source>
</evidence>
<dbReference type="AlphaFoldDB" id="A0A811YC41"/>
<protein>
    <submittedName>
        <fullName evidence="2">(raccoon dog) hypothetical protein</fullName>
    </submittedName>
</protein>
<comment type="caution">
    <text evidence="2">The sequence shown here is derived from an EMBL/GenBank/DDBJ whole genome shotgun (WGS) entry which is preliminary data.</text>
</comment>
<dbReference type="EMBL" id="CAJHUB010000664">
    <property type="protein sequence ID" value="CAD7671911.1"/>
    <property type="molecule type" value="Genomic_DNA"/>
</dbReference>
<feature type="region of interest" description="Disordered" evidence="1">
    <location>
        <begin position="32"/>
        <end position="98"/>
    </location>
</feature>
<feature type="compositionally biased region" description="Low complexity" evidence="1">
    <location>
        <begin position="72"/>
        <end position="97"/>
    </location>
</feature>
<reference evidence="2" key="1">
    <citation type="submission" date="2020-12" db="EMBL/GenBank/DDBJ databases">
        <authorList>
            <consortium name="Molecular Ecology Group"/>
        </authorList>
    </citation>
    <scope>NUCLEOTIDE SEQUENCE</scope>
    <source>
        <strain evidence="2">TBG_1078</strain>
    </source>
</reference>
<feature type="compositionally biased region" description="Low complexity" evidence="1">
    <location>
        <begin position="166"/>
        <end position="184"/>
    </location>
</feature>
<name>A0A811YC41_NYCPR</name>
<sequence length="298" mass="32036">MPPLVQLPGLLIHYHQKANFVRGFEAHEMTNGGSAHQCGYQTKKHDPPPSPDVPIRHHLPEGKQTGPRHIPPRAARAPRPPGTGATRGPPAARAAAPFQVSRRTWRPCPRLGGGVGVGVGVGARSPGPGPPGLLRRSRPGRPRCWRGAGGAGRGPEVGRGARGRWRAPGPAAGLTRVATAAARGRGTGSSRDKPKMGNGEAWAAPRGVRSLYLLLSISGRRLDHYGNSQESSQLFRWRMLQPCRLQEGSLEGRLPEEKRHHVDTTWTPRGHHMFQTALVDNKDLDGRNSDLSTGPGTP</sequence>
<evidence type="ECO:0000313" key="3">
    <source>
        <dbReference type="Proteomes" id="UP000645828"/>
    </source>
</evidence>
<feature type="compositionally biased region" description="Basic residues" evidence="1">
    <location>
        <begin position="135"/>
        <end position="144"/>
    </location>
</feature>
<accession>A0A811YC41</accession>
<organism evidence="2 3">
    <name type="scientific">Nyctereutes procyonoides</name>
    <name type="common">Raccoon dog</name>
    <name type="synonym">Canis procyonoides</name>
    <dbReference type="NCBI Taxonomy" id="34880"/>
    <lineage>
        <taxon>Eukaryota</taxon>
        <taxon>Metazoa</taxon>
        <taxon>Chordata</taxon>
        <taxon>Craniata</taxon>
        <taxon>Vertebrata</taxon>
        <taxon>Euteleostomi</taxon>
        <taxon>Mammalia</taxon>
        <taxon>Eutheria</taxon>
        <taxon>Laurasiatheria</taxon>
        <taxon>Carnivora</taxon>
        <taxon>Caniformia</taxon>
        <taxon>Canidae</taxon>
        <taxon>Nyctereutes</taxon>
    </lineage>
</organism>
<gene>
    <name evidence="2" type="ORF">NYPRO_LOCUS4706</name>
</gene>
<evidence type="ECO:0000256" key="1">
    <source>
        <dbReference type="SAM" id="MobiDB-lite"/>
    </source>
</evidence>